<dbReference type="RefSeq" id="WP_109729621.1">
    <property type="nucleotide sequence ID" value="NZ_BAAACK010000007.1"/>
</dbReference>
<dbReference type="InterPro" id="IPR013328">
    <property type="entry name" value="6PGD_dom2"/>
</dbReference>
<evidence type="ECO:0000313" key="7">
    <source>
        <dbReference type="Proteomes" id="UP000245845"/>
    </source>
</evidence>
<dbReference type="Pfam" id="PF08125">
    <property type="entry name" value="Mannitol_dh_C"/>
    <property type="match status" value="1"/>
</dbReference>
<dbReference type="SUPFAM" id="SSF48179">
    <property type="entry name" value="6-phosphogluconate dehydrogenase C-terminal domain-like"/>
    <property type="match status" value="1"/>
</dbReference>
<dbReference type="SUPFAM" id="SSF51735">
    <property type="entry name" value="NAD(P)-binding Rossmann-fold domains"/>
    <property type="match status" value="1"/>
</dbReference>
<dbReference type="OrthoDB" id="271711at2"/>
<gene>
    <name evidence="6" type="ORF">A8806_101558</name>
</gene>
<reference evidence="6 7" key="1">
    <citation type="submission" date="2018-05" db="EMBL/GenBank/DDBJ databases">
        <title>The Hungate 1000. A catalogue of reference genomes from the rumen microbiome.</title>
        <authorList>
            <person name="Kelly W."/>
        </authorList>
    </citation>
    <scope>NUCLEOTIDE SEQUENCE [LARGE SCALE GENOMIC DNA]</scope>
    <source>
        <strain evidence="6 7">NLAE-zl-C242</strain>
    </source>
</reference>
<name>A0A2Y9B8D7_9FIRM</name>
<dbReference type="PANTHER" id="PTHR30524">
    <property type="entry name" value="MANNITOL-1-PHOSPHATE 5-DEHYDROGENASE"/>
    <property type="match status" value="1"/>
</dbReference>
<evidence type="ECO:0000313" key="6">
    <source>
        <dbReference type="EMBL" id="PWJ32270.1"/>
    </source>
</evidence>
<dbReference type="InterPro" id="IPR036291">
    <property type="entry name" value="NAD(P)-bd_dom_sf"/>
</dbReference>
<dbReference type="InterPro" id="IPR008927">
    <property type="entry name" value="6-PGluconate_DH-like_C_sf"/>
</dbReference>
<dbReference type="InterPro" id="IPR013118">
    <property type="entry name" value="Mannitol_DH_C"/>
</dbReference>
<keyword evidence="1" id="KW-0560">Oxidoreductase</keyword>
<comment type="catalytic activity">
    <reaction evidence="3">
        <text>D-mannitol 1-phosphate + NAD(+) = beta-D-fructose 6-phosphate + NADH + H(+)</text>
        <dbReference type="Rhea" id="RHEA:19661"/>
        <dbReference type="ChEBI" id="CHEBI:15378"/>
        <dbReference type="ChEBI" id="CHEBI:57540"/>
        <dbReference type="ChEBI" id="CHEBI:57634"/>
        <dbReference type="ChEBI" id="CHEBI:57945"/>
        <dbReference type="ChEBI" id="CHEBI:61381"/>
        <dbReference type="EC" id="1.1.1.17"/>
    </reaction>
</comment>
<dbReference type="Pfam" id="PF01232">
    <property type="entry name" value="Mannitol_dh"/>
    <property type="match status" value="1"/>
</dbReference>
<dbReference type="Proteomes" id="UP000245845">
    <property type="component" value="Unassembled WGS sequence"/>
</dbReference>
<accession>A0A2Y9B8D7</accession>
<feature type="domain" description="Mannitol dehydrogenase N-terminal" evidence="4">
    <location>
        <begin position="2"/>
        <end position="198"/>
    </location>
</feature>
<dbReference type="GO" id="GO:0005829">
    <property type="term" value="C:cytosol"/>
    <property type="evidence" value="ECO:0007669"/>
    <property type="project" value="TreeGrafter"/>
</dbReference>
<dbReference type="GO" id="GO:0019592">
    <property type="term" value="P:mannitol catabolic process"/>
    <property type="evidence" value="ECO:0007669"/>
    <property type="project" value="TreeGrafter"/>
</dbReference>
<evidence type="ECO:0000256" key="3">
    <source>
        <dbReference type="ARBA" id="ARBA00048615"/>
    </source>
</evidence>
<organism evidence="6 7">
    <name type="scientific">Faecalicatena orotica</name>
    <dbReference type="NCBI Taxonomy" id="1544"/>
    <lineage>
        <taxon>Bacteria</taxon>
        <taxon>Bacillati</taxon>
        <taxon>Bacillota</taxon>
        <taxon>Clostridia</taxon>
        <taxon>Lachnospirales</taxon>
        <taxon>Lachnospiraceae</taxon>
        <taxon>Faecalicatena</taxon>
    </lineage>
</organism>
<evidence type="ECO:0000259" key="5">
    <source>
        <dbReference type="Pfam" id="PF08125"/>
    </source>
</evidence>
<proteinExistence type="predicted"/>
<dbReference type="Gene3D" id="1.10.1040.10">
    <property type="entry name" value="N-(1-d-carboxylethyl)-l-norvaline Dehydrogenase, domain 2"/>
    <property type="match status" value="1"/>
</dbReference>
<keyword evidence="2" id="KW-0520">NAD</keyword>
<feature type="domain" description="Mannitol dehydrogenase C-terminal" evidence="5">
    <location>
        <begin position="208"/>
        <end position="355"/>
    </location>
</feature>
<dbReference type="GO" id="GO:0008926">
    <property type="term" value="F:mannitol-1-phosphate 5-dehydrogenase activity"/>
    <property type="evidence" value="ECO:0007669"/>
    <property type="project" value="UniProtKB-EC"/>
</dbReference>
<sequence>MSCVIFGAGKIARGFIGHLLYLSGIDFTFIEYNDTLADLINERGSYTVNILGNSDKNCVVKGVRALKFSEPEKITEAIAEAECVFTAVGGKNLGGITELLAKGIERKAVTGKDLNIITCENWKQPAQILQDAMDEMICQDAKLYLEEHVGITEAVIMRSAIESEEELLKKDPLIVNVQDFWELPVDASRLAGKLPDIQGLKLVEEFTGFLERKFYTYNAANGTVSYLGALLGYDKLADAAHDERILEVLEGVYRETAQALSKKHQFPLEEQLAFTRTSKRKLQDYKIVDFIERNARDPLRKLGREDRLVGSARLVQEYGIVPEHLATAIAAAVYYKNDSDPFARELERIRKEEGIDAVLVNVCGLDADGELGRLIKSKIELLKERGWINE</sequence>
<comment type="caution">
    <text evidence="6">The sequence shown here is derived from an EMBL/GenBank/DDBJ whole genome shotgun (WGS) entry which is preliminary data.</text>
</comment>
<evidence type="ECO:0000259" key="4">
    <source>
        <dbReference type="Pfam" id="PF01232"/>
    </source>
</evidence>
<protein>
    <submittedName>
        <fullName evidence="6">Mannitol-1-phosphate 5-dehydrogenase</fullName>
    </submittedName>
</protein>
<dbReference type="Gene3D" id="3.40.50.720">
    <property type="entry name" value="NAD(P)-binding Rossmann-like Domain"/>
    <property type="match status" value="1"/>
</dbReference>
<dbReference type="EMBL" id="QGDL01000001">
    <property type="protein sequence ID" value="PWJ32270.1"/>
    <property type="molecule type" value="Genomic_DNA"/>
</dbReference>
<dbReference type="InterPro" id="IPR013131">
    <property type="entry name" value="Mannitol_DH_N"/>
</dbReference>
<evidence type="ECO:0000256" key="2">
    <source>
        <dbReference type="ARBA" id="ARBA00023027"/>
    </source>
</evidence>
<dbReference type="PANTHER" id="PTHR30524:SF0">
    <property type="entry name" value="ALTRONATE OXIDOREDUCTASE-RELATED"/>
    <property type="match status" value="1"/>
</dbReference>
<evidence type="ECO:0000256" key="1">
    <source>
        <dbReference type="ARBA" id="ARBA00023002"/>
    </source>
</evidence>
<dbReference type="AlphaFoldDB" id="A0A2Y9B8D7"/>
<keyword evidence="7" id="KW-1185">Reference proteome</keyword>